<gene>
    <name evidence="4" type="ORF">A8L45_13295</name>
</gene>
<dbReference type="Proteomes" id="UP000094936">
    <property type="component" value="Unassembled WGS sequence"/>
</dbReference>
<dbReference type="GO" id="GO:0006508">
    <property type="term" value="P:proteolysis"/>
    <property type="evidence" value="ECO:0007669"/>
    <property type="project" value="UniProtKB-KW"/>
</dbReference>
<dbReference type="PRINTS" id="PR00722">
    <property type="entry name" value="CHYMOTRYPSIN"/>
</dbReference>
<comment type="caution">
    <text evidence="4">The sequence shown here is derived from an EMBL/GenBank/DDBJ whole genome shotgun (WGS) entry which is preliminary data.</text>
</comment>
<evidence type="ECO:0000313" key="4">
    <source>
        <dbReference type="EMBL" id="ODA32299.1"/>
    </source>
</evidence>
<name>A0A1C3EGF2_9GAMM</name>
<keyword evidence="5" id="KW-1185">Reference proteome</keyword>
<reference evidence="4 5" key="1">
    <citation type="submission" date="2016-05" db="EMBL/GenBank/DDBJ databases">
        <title>Genomic Taxonomy of the Vibrionaceae.</title>
        <authorList>
            <person name="Gomez-Gil B."/>
            <person name="Enciso-Ibarra J."/>
        </authorList>
    </citation>
    <scope>NUCLEOTIDE SEQUENCE [LARGE SCALE GENOMIC DNA]</scope>
    <source>
        <strain evidence="4 5">CAIM 1920</strain>
    </source>
</reference>
<dbReference type="AlphaFoldDB" id="A0A1C3EGF2"/>
<dbReference type="PROSITE" id="PS50240">
    <property type="entry name" value="TRYPSIN_DOM"/>
    <property type="match status" value="1"/>
</dbReference>
<dbReference type="InterPro" id="IPR033116">
    <property type="entry name" value="TRYPSIN_SER"/>
</dbReference>
<proteinExistence type="predicted"/>
<dbReference type="CDD" id="cd00190">
    <property type="entry name" value="Tryp_SPc"/>
    <property type="match status" value="1"/>
</dbReference>
<dbReference type="SUPFAM" id="SSF50494">
    <property type="entry name" value="Trypsin-like serine proteases"/>
    <property type="match status" value="1"/>
</dbReference>
<keyword evidence="2" id="KW-0645">Protease</keyword>
<dbReference type="STRING" id="1080227.A8L45_13295"/>
<dbReference type="InterPro" id="IPR051487">
    <property type="entry name" value="Ser/Thr_Proteases_Immune/Dev"/>
</dbReference>
<accession>A0A1C3EGF2</accession>
<dbReference type="Pfam" id="PF00089">
    <property type="entry name" value="Trypsin"/>
    <property type="match status" value="1"/>
</dbReference>
<sequence>MSVYSLSVFLALNVVLSGISYAELNTQQVDKMTPPTVSPYIVAGKPAQNGEVPWQVYLVAGNFTCGGAVISREYILTAAHCVDSNHKDGKVEAIEPSRIRVYAGFTYRGAVNFNNSGYQVSEAHIYTDYKEANLRGDLALLKLSTSLPESVKPIRLLPPSKQVELDSEFKSGKTKNLFVSGWGKTGTDLQNDGHLYRTHLTGIPDYQCSWMDHDYPGYAHICASDPRRATGTCSGDSGGPLVWQDPSHTADADRGYRVVGIVSFGSAEGCGLTYREDVFTQVSSYFNWIDKTIEGGYQSTESRFTVDIFDPDEMDYPSTPLSVQSEPQNQSAGAIQWVLFVLIGLFGLQRRRSFKLPS</sequence>
<dbReference type="RefSeq" id="WP_068903061.1">
    <property type="nucleotide sequence ID" value="NZ_JBHUIF010000028.1"/>
</dbReference>
<dbReference type="InterPro" id="IPR009003">
    <property type="entry name" value="Peptidase_S1_PA"/>
</dbReference>
<keyword evidence="2" id="KW-0720">Serine protease</keyword>
<evidence type="ECO:0000256" key="2">
    <source>
        <dbReference type="RuleBase" id="RU363034"/>
    </source>
</evidence>
<dbReference type="Gene3D" id="2.40.10.10">
    <property type="entry name" value="Trypsin-like serine proteases"/>
    <property type="match status" value="1"/>
</dbReference>
<dbReference type="OrthoDB" id="9813836at2"/>
<evidence type="ECO:0000259" key="3">
    <source>
        <dbReference type="PROSITE" id="PS50240"/>
    </source>
</evidence>
<evidence type="ECO:0000313" key="5">
    <source>
        <dbReference type="Proteomes" id="UP000094936"/>
    </source>
</evidence>
<dbReference type="PANTHER" id="PTHR24256">
    <property type="entry name" value="TRYPTASE-RELATED"/>
    <property type="match status" value="1"/>
</dbReference>
<dbReference type="PROSITE" id="PS00135">
    <property type="entry name" value="TRYPSIN_SER"/>
    <property type="match status" value="1"/>
</dbReference>
<dbReference type="EMBL" id="LYBM01000024">
    <property type="protein sequence ID" value="ODA32299.1"/>
    <property type="molecule type" value="Genomic_DNA"/>
</dbReference>
<organism evidence="4 5">
    <name type="scientific">Veronia pacifica</name>
    <dbReference type="NCBI Taxonomy" id="1080227"/>
    <lineage>
        <taxon>Bacteria</taxon>
        <taxon>Pseudomonadati</taxon>
        <taxon>Pseudomonadota</taxon>
        <taxon>Gammaproteobacteria</taxon>
        <taxon>Vibrionales</taxon>
        <taxon>Vibrionaceae</taxon>
        <taxon>Veronia</taxon>
    </lineage>
</organism>
<dbReference type="GO" id="GO:0004252">
    <property type="term" value="F:serine-type endopeptidase activity"/>
    <property type="evidence" value="ECO:0007669"/>
    <property type="project" value="InterPro"/>
</dbReference>
<keyword evidence="2" id="KW-0378">Hydrolase</keyword>
<dbReference type="InterPro" id="IPR043504">
    <property type="entry name" value="Peptidase_S1_PA_chymotrypsin"/>
</dbReference>
<protein>
    <recommendedName>
        <fullName evidence="3">Peptidase S1 domain-containing protein</fullName>
    </recommendedName>
</protein>
<dbReference type="InterPro" id="IPR018114">
    <property type="entry name" value="TRYPSIN_HIS"/>
</dbReference>
<feature type="domain" description="Peptidase S1" evidence="3">
    <location>
        <begin position="41"/>
        <end position="294"/>
    </location>
</feature>
<dbReference type="PROSITE" id="PS00134">
    <property type="entry name" value="TRYPSIN_HIS"/>
    <property type="match status" value="1"/>
</dbReference>
<dbReference type="InterPro" id="IPR001254">
    <property type="entry name" value="Trypsin_dom"/>
</dbReference>
<dbReference type="SMART" id="SM00020">
    <property type="entry name" value="Tryp_SPc"/>
    <property type="match status" value="1"/>
</dbReference>
<evidence type="ECO:0000256" key="1">
    <source>
        <dbReference type="ARBA" id="ARBA00023157"/>
    </source>
</evidence>
<dbReference type="FunFam" id="2.40.10.10:FF:000068">
    <property type="entry name" value="transmembrane protease serine 2"/>
    <property type="match status" value="1"/>
</dbReference>
<keyword evidence="1" id="KW-1015">Disulfide bond</keyword>
<dbReference type="InterPro" id="IPR001314">
    <property type="entry name" value="Peptidase_S1A"/>
</dbReference>